<keyword evidence="2" id="KW-1185">Reference proteome</keyword>
<dbReference type="EMBL" id="CP001798">
    <property type="protein sequence ID" value="ADE14309.1"/>
    <property type="molecule type" value="Genomic_DNA"/>
</dbReference>
<dbReference type="HOGENOM" id="CLU_2396648_0_0_6"/>
<name>D5BZL4_NITHN</name>
<dbReference type="Proteomes" id="UP000001844">
    <property type="component" value="Chromosome"/>
</dbReference>
<dbReference type="KEGG" id="nhl:Nhal_1141"/>
<reference evidence="2" key="1">
    <citation type="submission" date="2010-04" db="EMBL/GenBank/DDBJ databases">
        <title>Complete genome sequence of Nitrosococcus halophilus Nc4, a salt-adapted, aerobic obligate ammonia-oxidizing sulfur purple bacterium.</title>
        <authorList>
            <consortium name="US DOE Joint Genome Institute"/>
            <person name="Campbell M.A."/>
            <person name="Malfatti S.A."/>
            <person name="Chain P.S.G."/>
            <person name="Heidelberg J.F."/>
            <person name="Ward B.B."/>
            <person name="Klotz M.G."/>
        </authorList>
    </citation>
    <scope>NUCLEOTIDE SEQUENCE [LARGE SCALE GENOMIC DNA]</scope>
    <source>
        <strain evidence="2">Nc4</strain>
    </source>
</reference>
<organism evidence="1 2">
    <name type="scientific">Nitrosococcus halophilus (strain Nc4)</name>
    <dbReference type="NCBI Taxonomy" id="472759"/>
    <lineage>
        <taxon>Bacteria</taxon>
        <taxon>Pseudomonadati</taxon>
        <taxon>Pseudomonadota</taxon>
        <taxon>Gammaproteobacteria</taxon>
        <taxon>Chromatiales</taxon>
        <taxon>Chromatiaceae</taxon>
        <taxon>Nitrosococcus</taxon>
    </lineage>
</organism>
<gene>
    <name evidence="1" type="ordered locus">Nhal_1141</name>
</gene>
<protein>
    <submittedName>
        <fullName evidence="1">Uncharacterized protein</fullName>
    </submittedName>
</protein>
<accession>D5BZL4</accession>
<dbReference type="STRING" id="472759.Nhal_1141"/>
<evidence type="ECO:0000313" key="2">
    <source>
        <dbReference type="Proteomes" id="UP000001844"/>
    </source>
</evidence>
<evidence type="ECO:0000313" key="1">
    <source>
        <dbReference type="EMBL" id="ADE14309.1"/>
    </source>
</evidence>
<proteinExistence type="predicted"/>
<dbReference type="AlphaFoldDB" id="D5BZL4"/>
<sequence length="93" mass="10558">MNRYALALRMQDREMVQDSLVAMRRFNRKNPTVVITSKALKKSLKAWARVSGQAQHGIILSKNLRGLSGEVRFALQGRGSQVNERGGNFHLHR</sequence>